<protein>
    <submittedName>
        <fullName evidence="1">Uncharacterized protein</fullName>
    </submittedName>
</protein>
<evidence type="ECO:0000313" key="1">
    <source>
        <dbReference type="EMBL" id="CUB06409.1"/>
    </source>
</evidence>
<reference evidence="2" key="1">
    <citation type="submission" date="2015-08" db="EMBL/GenBank/DDBJ databases">
        <authorList>
            <person name="Varghese N."/>
        </authorList>
    </citation>
    <scope>NUCLEOTIDE SEQUENCE [LARGE SCALE GENOMIC DNA]</scope>
    <source>
        <strain evidence="2">JCM 18476</strain>
    </source>
</reference>
<dbReference type="RefSeq" id="WP_055464572.1">
    <property type="nucleotide sequence ID" value="NZ_CYHG01000017.1"/>
</dbReference>
<evidence type="ECO:0000313" key="2">
    <source>
        <dbReference type="Proteomes" id="UP000182769"/>
    </source>
</evidence>
<accession>A0A0K6ITK5</accession>
<dbReference type="EMBL" id="CYHG01000017">
    <property type="protein sequence ID" value="CUB06409.1"/>
    <property type="molecule type" value="Genomic_DNA"/>
</dbReference>
<dbReference type="AlphaFoldDB" id="A0A0K6ITK5"/>
<sequence>MSNLERMSKEELKTILNETEQHIQDIRTELEKRDLDMQHEEVDDIALSPEWTPVQWGKVRTFFEMVLEELRK</sequence>
<proteinExistence type="predicted"/>
<dbReference type="Proteomes" id="UP000182769">
    <property type="component" value="Unassembled WGS sequence"/>
</dbReference>
<gene>
    <name evidence="1" type="ORF">Ga0061065_11753</name>
</gene>
<dbReference type="OrthoDB" id="6107100at2"/>
<organism evidence="1 2">
    <name type="scientific">Marinomonas fungiae</name>
    <dbReference type="NCBI Taxonomy" id="1137284"/>
    <lineage>
        <taxon>Bacteria</taxon>
        <taxon>Pseudomonadati</taxon>
        <taxon>Pseudomonadota</taxon>
        <taxon>Gammaproteobacteria</taxon>
        <taxon>Oceanospirillales</taxon>
        <taxon>Oceanospirillaceae</taxon>
        <taxon>Marinomonas</taxon>
    </lineage>
</organism>
<keyword evidence="2" id="KW-1185">Reference proteome</keyword>
<name>A0A0K6ITK5_9GAMM</name>